<sequence>MSQFGLFLDETKKKIIAPIFWLDHGEIKLPPNPDEIEEAARSQAHPETDWISCKVKLIAIKPDFESIQNYKKDNRCHNFVVVKNLAFENEYEVIPFNWLRGLTAAFPPNWTTMTKTCLNKQKINMAPVDGSWIHFSVKIISTRETYVMAVERKNECHKFIGGDANTTSQDESRRPKRKRVKRRKRPTKTAIASKKLSSPAMCTPLSARYAQKSISRLRTSSNISREESDAKRRPSSVPAAPFHDHLIETPPSSSAMGTFDVALAHVRSVGVEYAMAEVLCNQAKLMDAIKRQESEEPVVQLDCLPLKTLKEIDDFGMELDEDPSVQKAAVSLLLMMK</sequence>
<dbReference type="AlphaFoldDB" id="A0A7R8WSI2"/>
<gene>
    <name evidence="2" type="ORF">CTOB1V02_LOCUS12087</name>
</gene>
<reference evidence="2" key="1">
    <citation type="submission" date="2020-11" db="EMBL/GenBank/DDBJ databases">
        <authorList>
            <person name="Tran Van P."/>
        </authorList>
    </citation>
    <scope>NUCLEOTIDE SEQUENCE</scope>
</reference>
<feature type="region of interest" description="Disordered" evidence="1">
    <location>
        <begin position="160"/>
        <end position="192"/>
    </location>
</feature>
<organism evidence="2">
    <name type="scientific">Cyprideis torosa</name>
    <dbReference type="NCBI Taxonomy" id="163714"/>
    <lineage>
        <taxon>Eukaryota</taxon>
        <taxon>Metazoa</taxon>
        <taxon>Ecdysozoa</taxon>
        <taxon>Arthropoda</taxon>
        <taxon>Crustacea</taxon>
        <taxon>Oligostraca</taxon>
        <taxon>Ostracoda</taxon>
        <taxon>Podocopa</taxon>
        <taxon>Podocopida</taxon>
        <taxon>Cytherocopina</taxon>
        <taxon>Cytheroidea</taxon>
        <taxon>Cytherideidae</taxon>
        <taxon>Cyprideis</taxon>
    </lineage>
</organism>
<dbReference type="EMBL" id="OB668203">
    <property type="protein sequence ID" value="CAD7234271.1"/>
    <property type="molecule type" value="Genomic_DNA"/>
</dbReference>
<proteinExistence type="predicted"/>
<feature type="compositionally biased region" description="Basic residues" evidence="1">
    <location>
        <begin position="174"/>
        <end position="187"/>
    </location>
</feature>
<feature type="non-terminal residue" evidence="2">
    <location>
        <position position="1"/>
    </location>
</feature>
<accession>A0A7R8WSI2</accession>
<evidence type="ECO:0000256" key="1">
    <source>
        <dbReference type="SAM" id="MobiDB-lite"/>
    </source>
</evidence>
<feature type="region of interest" description="Disordered" evidence="1">
    <location>
        <begin position="216"/>
        <end position="242"/>
    </location>
</feature>
<protein>
    <submittedName>
        <fullName evidence="2">Uncharacterized protein</fullName>
    </submittedName>
</protein>
<name>A0A7R8WSI2_9CRUS</name>
<evidence type="ECO:0000313" key="2">
    <source>
        <dbReference type="EMBL" id="CAD7234271.1"/>
    </source>
</evidence>